<dbReference type="InterPro" id="IPR002840">
    <property type="entry name" value="PMDh-S-like_dom"/>
</dbReference>
<evidence type="ECO:0000313" key="3">
    <source>
        <dbReference type="EMBL" id="ATW26336.1"/>
    </source>
</evidence>
<evidence type="ECO:0000256" key="1">
    <source>
        <dbReference type="ARBA" id="ARBA00023239"/>
    </source>
</evidence>
<sequence>MEKIIIKGRPAMGGIVEAPALVFPDSLAGNSGSLQDKTGIIMEKGNPNRGLSIKGSILVLPCAKGSNGFSAHFKAAKISGVCPAGWVITKVDSRLGVAVASLDVPAVADFEEVDPVQVIKTGDWVKIDGDTGLVEITRNPL</sequence>
<proteinExistence type="predicted"/>
<accession>A0A3G1KV74</accession>
<keyword evidence="1" id="KW-0456">Lyase</keyword>
<feature type="domain" description="Phosphomevalonate dehydratase small subunit-like" evidence="2">
    <location>
        <begin position="32"/>
        <end position="107"/>
    </location>
</feature>
<name>A0A3G1KV74_FORW1</name>
<dbReference type="EMBL" id="CP017634">
    <property type="protein sequence ID" value="ATW26336.1"/>
    <property type="molecule type" value="Genomic_DNA"/>
</dbReference>
<evidence type="ECO:0000259" key="2">
    <source>
        <dbReference type="Pfam" id="PF01989"/>
    </source>
</evidence>
<evidence type="ECO:0000313" key="4">
    <source>
        <dbReference type="Proteomes" id="UP000323521"/>
    </source>
</evidence>
<reference evidence="3 4" key="1">
    <citation type="submission" date="2016-10" db="EMBL/GenBank/DDBJ databases">
        <title>Complete Genome Sequence of Peptococcaceae strain DCMF.</title>
        <authorList>
            <person name="Edwards R.J."/>
            <person name="Holland S.I."/>
            <person name="Deshpande N.P."/>
            <person name="Wong Y.K."/>
            <person name="Ertan H."/>
            <person name="Manefield M."/>
            <person name="Russell T.L."/>
            <person name="Lee M.J."/>
        </authorList>
    </citation>
    <scope>NUCLEOTIDE SEQUENCE [LARGE SCALE GENOMIC DNA]</scope>
    <source>
        <strain evidence="3 4">DCMF</strain>
    </source>
</reference>
<dbReference type="Gene3D" id="3.50.30.10">
    <property type="entry name" value="Phosphohistidine domain"/>
    <property type="match status" value="1"/>
</dbReference>
<dbReference type="SUPFAM" id="SSF52016">
    <property type="entry name" value="LeuD/IlvD-like"/>
    <property type="match status" value="1"/>
</dbReference>
<organism evidence="3 4">
    <name type="scientific">Formimonas warabiya</name>
    <dbReference type="NCBI Taxonomy" id="1761012"/>
    <lineage>
        <taxon>Bacteria</taxon>
        <taxon>Bacillati</taxon>
        <taxon>Bacillota</taxon>
        <taxon>Clostridia</taxon>
        <taxon>Eubacteriales</taxon>
        <taxon>Peptococcaceae</taxon>
        <taxon>Candidatus Formimonas</taxon>
    </lineage>
</organism>
<dbReference type="RefSeq" id="WP_148135636.1">
    <property type="nucleotide sequence ID" value="NZ_CP017634.1"/>
</dbReference>
<dbReference type="GO" id="GO:0016829">
    <property type="term" value="F:lyase activity"/>
    <property type="evidence" value="ECO:0007669"/>
    <property type="project" value="UniProtKB-KW"/>
</dbReference>
<dbReference type="Pfam" id="PF01989">
    <property type="entry name" value="AcnX_swivel_put"/>
    <property type="match status" value="1"/>
</dbReference>
<protein>
    <recommendedName>
        <fullName evidence="2">Phosphomevalonate dehydratase small subunit-like domain-containing protein</fullName>
    </recommendedName>
</protein>
<keyword evidence="4" id="KW-1185">Reference proteome</keyword>
<gene>
    <name evidence="3" type="ORF">DCMF_17600</name>
</gene>
<dbReference type="Proteomes" id="UP000323521">
    <property type="component" value="Chromosome"/>
</dbReference>
<dbReference type="KEGG" id="fwa:DCMF_17600"/>
<dbReference type="OrthoDB" id="9815264at2"/>
<dbReference type="AlphaFoldDB" id="A0A3G1KV74"/>